<proteinExistence type="predicted"/>
<dbReference type="InterPro" id="IPR046516">
    <property type="entry name" value="DUF6694"/>
</dbReference>
<feature type="chain" id="PRO_5045218800" evidence="1">
    <location>
        <begin position="18"/>
        <end position="112"/>
    </location>
</feature>
<dbReference type="EMBL" id="JBHLXP010000001">
    <property type="protein sequence ID" value="MFC0046793.1"/>
    <property type="molecule type" value="Genomic_DNA"/>
</dbReference>
<protein>
    <submittedName>
        <fullName evidence="2">DUF6694 family lipoprotein</fullName>
    </submittedName>
</protein>
<gene>
    <name evidence="2" type="ORF">ACFFJP_00655</name>
</gene>
<name>A0ABV6BB84_9GAMM</name>
<keyword evidence="1" id="KW-0732">Signal</keyword>
<sequence length="112" mass="12513">MKKLIPFLLVATLAACANTKADFRVDGSSATSTEKSVVKINRALNERQRLEFAVALMRIQLSDMNSVIDLLNNKSLQSTNYAYLATKINGLTYQEIMDLAQKSEVKIETRTN</sequence>
<evidence type="ECO:0000313" key="3">
    <source>
        <dbReference type="Proteomes" id="UP001589813"/>
    </source>
</evidence>
<dbReference type="RefSeq" id="WP_377239377.1">
    <property type="nucleotide sequence ID" value="NZ_JBHLXP010000001.1"/>
</dbReference>
<keyword evidence="2" id="KW-0449">Lipoprotein</keyword>
<comment type="caution">
    <text evidence="2">The sequence shown here is derived from an EMBL/GenBank/DDBJ whole genome shotgun (WGS) entry which is preliminary data.</text>
</comment>
<dbReference type="PROSITE" id="PS51257">
    <property type="entry name" value="PROKAR_LIPOPROTEIN"/>
    <property type="match status" value="1"/>
</dbReference>
<organism evidence="2 3">
    <name type="scientific">Rheinheimera tilapiae</name>
    <dbReference type="NCBI Taxonomy" id="875043"/>
    <lineage>
        <taxon>Bacteria</taxon>
        <taxon>Pseudomonadati</taxon>
        <taxon>Pseudomonadota</taxon>
        <taxon>Gammaproteobacteria</taxon>
        <taxon>Chromatiales</taxon>
        <taxon>Chromatiaceae</taxon>
        <taxon>Rheinheimera</taxon>
    </lineage>
</organism>
<reference evidence="2 3" key="1">
    <citation type="submission" date="2024-09" db="EMBL/GenBank/DDBJ databases">
        <authorList>
            <person name="Sun Q."/>
            <person name="Mori K."/>
        </authorList>
    </citation>
    <scope>NUCLEOTIDE SEQUENCE [LARGE SCALE GENOMIC DNA]</scope>
    <source>
        <strain evidence="2 3">KCTC 23315</strain>
    </source>
</reference>
<evidence type="ECO:0000256" key="1">
    <source>
        <dbReference type="SAM" id="SignalP"/>
    </source>
</evidence>
<evidence type="ECO:0000313" key="2">
    <source>
        <dbReference type="EMBL" id="MFC0046793.1"/>
    </source>
</evidence>
<keyword evidence="3" id="KW-1185">Reference proteome</keyword>
<accession>A0ABV6BB84</accession>
<feature type="signal peptide" evidence="1">
    <location>
        <begin position="1"/>
        <end position="17"/>
    </location>
</feature>
<dbReference type="Pfam" id="PF20404">
    <property type="entry name" value="DUF6694"/>
    <property type="match status" value="1"/>
</dbReference>
<dbReference type="Proteomes" id="UP001589813">
    <property type="component" value="Unassembled WGS sequence"/>
</dbReference>